<keyword evidence="2 4" id="KW-0479">Metal-binding</keyword>
<comment type="similarity">
    <text evidence="1">Belongs to the metallo-dependent hydrolases superfamily. TatD-type hydrolase family.</text>
</comment>
<dbReference type="EMBL" id="JADINH010000212">
    <property type="protein sequence ID" value="MBO8416815.1"/>
    <property type="molecule type" value="Genomic_DNA"/>
</dbReference>
<keyword evidence="3 5" id="KW-0378">Hydrolase</keyword>
<sequence length="285" mass="31606">MTFLVDSHCHLNSLSLQGKAGSTLNEIVARARSTGVTHMLCVACTPQEYQPMCEAVAPFDGIYTACGVHPLNLQEAPNWTEEELKQCLQHENCIALGETGLDYHYAPETRKEQLASFARQINLAVELKKPLIIHARQAPADTVSLMRSENARDAGGVMHCFCDEVEMARKCLDLGFYISFSGIVTFKAGENVREAARYVPLDRMLVETDCPYLAPVPVRGVENEPAFVRYTLDFLASLKGVSPKSLAEITSRNFEDLFGVKLTEPKPVDCPQFSTYKLERAQSAL</sequence>
<evidence type="ECO:0000256" key="4">
    <source>
        <dbReference type="PIRSR" id="PIRSR005902-1"/>
    </source>
</evidence>
<dbReference type="GO" id="GO:0005829">
    <property type="term" value="C:cytosol"/>
    <property type="evidence" value="ECO:0007669"/>
    <property type="project" value="TreeGrafter"/>
</dbReference>
<evidence type="ECO:0000256" key="2">
    <source>
        <dbReference type="ARBA" id="ARBA00022723"/>
    </source>
</evidence>
<dbReference type="InterPro" id="IPR032466">
    <property type="entry name" value="Metal_Hydrolase"/>
</dbReference>
<reference evidence="5" key="2">
    <citation type="journal article" date="2021" name="PeerJ">
        <title>Extensive microbial diversity within the chicken gut microbiome revealed by metagenomics and culture.</title>
        <authorList>
            <person name="Gilroy R."/>
            <person name="Ravi A."/>
            <person name="Getino M."/>
            <person name="Pursley I."/>
            <person name="Horton D.L."/>
            <person name="Alikhan N.F."/>
            <person name="Baker D."/>
            <person name="Gharbi K."/>
            <person name="Hall N."/>
            <person name="Watson M."/>
            <person name="Adriaenssens E.M."/>
            <person name="Foster-Nyarko E."/>
            <person name="Jarju S."/>
            <person name="Secka A."/>
            <person name="Antonio M."/>
            <person name="Oren A."/>
            <person name="Chaudhuri R.R."/>
            <person name="La Ragione R."/>
            <person name="Hildebrand F."/>
            <person name="Pallen M.J."/>
        </authorList>
    </citation>
    <scope>NUCLEOTIDE SEQUENCE</scope>
    <source>
        <strain evidence="5">17213</strain>
    </source>
</reference>
<dbReference type="CDD" id="cd01310">
    <property type="entry name" value="TatD_DNAse"/>
    <property type="match status" value="1"/>
</dbReference>
<feature type="binding site" evidence="4">
    <location>
        <position position="10"/>
    </location>
    <ligand>
        <name>a divalent metal cation</name>
        <dbReference type="ChEBI" id="CHEBI:60240"/>
        <label>1</label>
    </ligand>
</feature>
<evidence type="ECO:0000256" key="3">
    <source>
        <dbReference type="ARBA" id="ARBA00022801"/>
    </source>
</evidence>
<dbReference type="Pfam" id="PF01026">
    <property type="entry name" value="TatD_DNase"/>
    <property type="match status" value="1"/>
</dbReference>
<accession>A0A9D9GV40</accession>
<feature type="binding site" evidence="4">
    <location>
        <position position="159"/>
    </location>
    <ligand>
        <name>a divalent metal cation</name>
        <dbReference type="ChEBI" id="CHEBI:60240"/>
        <label>2</label>
    </ligand>
</feature>
<comment type="caution">
    <text evidence="5">The sequence shown here is derived from an EMBL/GenBank/DDBJ whole genome shotgun (WGS) entry which is preliminary data.</text>
</comment>
<dbReference type="SUPFAM" id="SSF51556">
    <property type="entry name" value="Metallo-dependent hydrolases"/>
    <property type="match status" value="1"/>
</dbReference>
<dbReference type="PIRSF" id="PIRSF005902">
    <property type="entry name" value="DNase_TatD"/>
    <property type="match status" value="1"/>
</dbReference>
<protein>
    <submittedName>
        <fullName evidence="5">TatD family hydrolase</fullName>
    </submittedName>
</protein>
<dbReference type="GO" id="GO:0046872">
    <property type="term" value="F:metal ion binding"/>
    <property type="evidence" value="ECO:0007669"/>
    <property type="project" value="UniProtKB-KW"/>
</dbReference>
<dbReference type="PANTHER" id="PTHR46124:SF2">
    <property type="entry name" value="D-AMINOACYL-TRNA DEACYLASE"/>
    <property type="match status" value="1"/>
</dbReference>
<name>A0A9D9GV40_9GAMM</name>
<dbReference type="AlphaFoldDB" id="A0A9D9GV40"/>
<gene>
    <name evidence="5" type="ORF">IAB19_10585</name>
</gene>
<feature type="binding site" evidence="4">
    <location>
        <position position="98"/>
    </location>
    <ligand>
        <name>a divalent metal cation</name>
        <dbReference type="ChEBI" id="CHEBI:60240"/>
        <label>1</label>
    </ligand>
</feature>
<reference evidence="5" key="1">
    <citation type="submission" date="2020-10" db="EMBL/GenBank/DDBJ databases">
        <authorList>
            <person name="Gilroy R."/>
        </authorList>
    </citation>
    <scope>NUCLEOTIDE SEQUENCE</scope>
    <source>
        <strain evidence="5">17213</strain>
    </source>
</reference>
<dbReference type="FunFam" id="3.20.20.140:FF:000005">
    <property type="entry name" value="TatD family hydrolase"/>
    <property type="match status" value="1"/>
</dbReference>
<dbReference type="Gene3D" id="3.20.20.140">
    <property type="entry name" value="Metal-dependent hydrolases"/>
    <property type="match status" value="1"/>
</dbReference>
<feature type="binding site" evidence="4">
    <location>
        <position position="134"/>
    </location>
    <ligand>
        <name>a divalent metal cation</name>
        <dbReference type="ChEBI" id="CHEBI:60240"/>
        <label>2</label>
    </ligand>
</feature>
<evidence type="ECO:0000313" key="6">
    <source>
        <dbReference type="Proteomes" id="UP000823631"/>
    </source>
</evidence>
<dbReference type="InterPro" id="IPR018228">
    <property type="entry name" value="DNase_TatD-rel_CS"/>
</dbReference>
<evidence type="ECO:0000256" key="1">
    <source>
        <dbReference type="ARBA" id="ARBA00009275"/>
    </source>
</evidence>
<feature type="binding site" evidence="4">
    <location>
        <position position="8"/>
    </location>
    <ligand>
        <name>a divalent metal cation</name>
        <dbReference type="ChEBI" id="CHEBI:60240"/>
        <label>1</label>
    </ligand>
</feature>
<organism evidence="5 6">
    <name type="scientific">Candidatus Avisuccinivibrio stercorigallinarum</name>
    <dbReference type="NCBI Taxonomy" id="2840704"/>
    <lineage>
        <taxon>Bacteria</taxon>
        <taxon>Pseudomonadati</taxon>
        <taxon>Pseudomonadota</taxon>
        <taxon>Gammaproteobacteria</taxon>
        <taxon>Aeromonadales</taxon>
        <taxon>Succinivibrionaceae</taxon>
        <taxon>Succinivibrionaceae incertae sedis</taxon>
        <taxon>Candidatus Avisuccinivibrio</taxon>
    </lineage>
</organism>
<dbReference type="GO" id="GO:0016788">
    <property type="term" value="F:hydrolase activity, acting on ester bonds"/>
    <property type="evidence" value="ECO:0007669"/>
    <property type="project" value="InterPro"/>
</dbReference>
<feature type="binding site" evidence="4">
    <location>
        <position position="209"/>
    </location>
    <ligand>
        <name>a divalent metal cation</name>
        <dbReference type="ChEBI" id="CHEBI:60240"/>
        <label>1</label>
    </ligand>
</feature>
<dbReference type="InterPro" id="IPR015991">
    <property type="entry name" value="TatD/YcfH-like"/>
</dbReference>
<dbReference type="InterPro" id="IPR001130">
    <property type="entry name" value="TatD-like"/>
</dbReference>
<dbReference type="PANTHER" id="PTHR46124">
    <property type="entry name" value="D-AMINOACYL-TRNA DEACYLASE"/>
    <property type="match status" value="1"/>
</dbReference>
<dbReference type="NCBIfam" id="TIGR00010">
    <property type="entry name" value="YchF/TatD family DNA exonuclease"/>
    <property type="match status" value="1"/>
</dbReference>
<evidence type="ECO:0000313" key="5">
    <source>
        <dbReference type="EMBL" id="MBO8416815.1"/>
    </source>
</evidence>
<dbReference type="GO" id="GO:0004536">
    <property type="term" value="F:DNA nuclease activity"/>
    <property type="evidence" value="ECO:0007669"/>
    <property type="project" value="InterPro"/>
</dbReference>
<dbReference type="Proteomes" id="UP000823631">
    <property type="component" value="Unassembled WGS sequence"/>
</dbReference>
<proteinExistence type="inferred from homology"/>
<dbReference type="PROSITE" id="PS01137">
    <property type="entry name" value="TATD_1"/>
    <property type="match status" value="1"/>
</dbReference>